<proteinExistence type="predicted"/>
<accession>A0A3R7P029</accession>
<dbReference type="RefSeq" id="XP_029241615.1">
    <property type="nucleotide sequence ID" value="XM_029378593.1"/>
</dbReference>
<evidence type="ECO:0000313" key="3">
    <source>
        <dbReference type="Proteomes" id="UP000283634"/>
    </source>
</evidence>
<organism evidence="2 3">
    <name type="scientific">Trypanosoma rangeli</name>
    <dbReference type="NCBI Taxonomy" id="5698"/>
    <lineage>
        <taxon>Eukaryota</taxon>
        <taxon>Discoba</taxon>
        <taxon>Euglenozoa</taxon>
        <taxon>Kinetoplastea</taxon>
        <taxon>Metakinetoplastina</taxon>
        <taxon>Trypanosomatida</taxon>
        <taxon>Trypanosomatidae</taxon>
        <taxon>Trypanosoma</taxon>
        <taxon>Herpetosoma</taxon>
    </lineage>
</organism>
<protein>
    <submittedName>
        <fullName evidence="2">Uncharacterized protein</fullName>
    </submittedName>
</protein>
<dbReference type="EMBL" id="MKGL01000031">
    <property type="protein sequence ID" value="RNF10509.1"/>
    <property type="molecule type" value="Genomic_DNA"/>
</dbReference>
<dbReference type="Proteomes" id="UP000283634">
    <property type="component" value="Unassembled WGS sequence"/>
</dbReference>
<feature type="region of interest" description="Disordered" evidence="1">
    <location>
        <begin position="1"/>
        <end position="70"/>
    </location>
</feature>
<keyword evidence="3" id="KW-1185">Reference proteome</keyword>
<feature type="compositionally biased region" description="Basic residues" evidence="1">
    <location>
        <begin position="30"/>
        <end position="39"/>
    </location>
</feature>
<name>A0A3R7P029_TRYRA</name>
<dbReference type="AlphaFoldDB" id="A0A3R7P029"/>
<sequence length="204" mass="22428">MRQRQTITRGISPPPVLPWPRGSISAGPCRHARRRRWSRQRAEKPRVPPPPRPKTAETIAPAPRGGATRQTPFLRNLRATRWALHAIAPCNKVRRRPSPLRVRRRLGLCLFFLSKQAAARNATATRPPLSSQEGKGMGIGEANAMREEKHHPSCLCPALQTGRPATLKLSSLLVLVCARVFAQGNGAPIFSCGGVREVVLFAPV</sequence>
<gene>
    <name evidence="2" type="ORF">TraAM80_01556</name>
</gene>
<reference evidence="2 3" key="1">
    <citation type="journal article" date="2018" name="BMC Genomics">
        <title>Genomic comparison of Trypanosoma conorhini and Trypanosoma rangeli to Trypanosoma cruzi strains of high and low virulence.</title>
        <authorList>
            <person name="Bradwell K.R."/>
            <person name="Koparde V.N."/>
            <person name="Matveyev A.V."/>
            <person name="Serrano M.G."/>
            <person name="Alves J.M."/>
            <person name="Parikh H."/>
            <person name="Huang B."/>
            <person name="Lee V."/>
            <person name="Espinosa-Alvarez O."/>
            <person name="Ortiz P.A."/>
            <person name="Costa-Martins A.G."/>
            <person name="Teixeira M.M."/>
            <person name="Buck G.A."/>
        </authorList>
    </citation>
    <scope>NUCLEOTIDE SEQUENCE [LARGE SCALE GENOMIC DNA]</scope>
    <source>
        <strain evidence="2 3">AM80</strain>
    </source>
</reference>
<comment type="caution">
    <text evidence="2">The sequence shown here is derived from an EMBL/GenBank/DDBJ whole genome shotgun (WGS) entry which is preliminary data.</text>
</comment>
<evidence type="ECO:0000313" key="2">
    <source>
        <dbReference type="EMBL" id="RNF10509.1"/>
    </source>
</evidence>
<evidence type="ECO:0000256" key="1">
    <source>
        <dbReference type="SAM" id="MobiDB-lite"/>
    </source>
</evidence>
<dbReference type="GeneID" id="40325489"/>